<accession>A0A512C8J6</accession>
<sequence length="477" mass="53805">MFRFNVYESITYFTLTTEILNVMSKKEVEIQNTTVNSIPTIDDSEAKPLITRREMLGMAGVAGLTALVGFPISSIAQQSQSRPRIAVLVSYWGATRSHADWIATKLIDGYWWQGAYTKSRVEVVAIYLDQHDESVLGQKVAKAKGIPVFKTVGEAVTLGGKELAVDGVVIVAEHGDYPKDLKGRWLLPRWRIFQQVVRVFEKSKRAVPVFNDKHFSYDWDEAKWMFDKSRELNFPLTGGSSIPLYYRTPDIELDNDTPLKHSIVVGGASDEGGIFHSIDVLQAFVERRKGGETGVKSVQSIRGKETWEWVERNPWAGKLLDAVAKQFELKPGHFQENERANICIVEYNDGTKGAVISGKDVGWTFAGEIEGENEPTIISMLGWAGPFDQYHASNAQPHWITEMMVSKKEPFNAERLLLSTGITNHYVESNWENGIYSAVGKRIETPFMNMTYHTKRGPQFNTGERPPSRPYLRGFDE</sequence>
<dbReference type="Proteomes" id="UP000321301">
    <property type="component" value="Unassembled WGS sequence"/>
</dbReference>
<gene>
    <name evidence="2" type="ORF">CQA01_10240</name>
</gene>
<comment type="caution">
    <text evidence="2">The sequence shown here is derived from an EMBL/GenBank/DDBJ whole genome shotgun (WGS) entry which is preliminary data.</text>
</comment>
<dbReference type="AlphaFoldDB" id="A0A512C8J6"/>
<name>A0A512C8J6_9BACT</name>
<evidence type="ECO:0000313" key="3">
    <source>
        <dbReference type="Proteomes" id="UP000321301"/>
    </source>
</evidence>
<evidence type="ECO:0000256" key="1">
    <source>
        <dbReference type="SAM" id="MobiDB-lite"/>
    </source>
</evidence>
<dbReference type="EMBL" id="BJYV01000003">
    <property type="protein sequence ID" value="GEO20490.1"/>
    <property type="molecule type" value="Genomic_DNA"/>
</dbReference>
<evidence type="ECO:0000313" key="2">
    <source>
        <dbReference type="EMBL" id="GEO20490.1"/>
    </source>
</evidence>
<feature type="region of interest" description="Disordered" evidence="1">
    <location>
        <begin position="454"/>
        <end position="477"/>
    </location>
</feature>
<proteinExistence type="predicted"/>
<keyword evidence="3" id="KW-1185">Reference proteome</keyword>
<reference evidence="2 3" key="1">
    <citation type="submission" date="2019-07" db="EMBL/GenBank/DDBJ databases">
        <title>Whole genome shotgun sequence of Cyclobacterium qasimii NBRC 106168.</title>
        <authorList>
            <person name="Hosoyama A."/>
            <person name="Uohara A."/>
            <person name="Ohji S."/>
            <person name="Ichikawa N."/>
        </authorList>
    </citation>
    <scope>NUCLEOTIDE SEQUENCE [LARGE SCALE GENOMIC DNA]</scope>
    <source>
        <strain evidence="2 3">NBRC 106168</strain>
    </source>
</reference>
<protein>
    <submittedName>
        <fullName evidence="2">Uncharacterized protein</fullName>
    </submittedName>
</protein>
<organism evidence="2 3">
    <name type="scientific">Cyclobacterium qasimii</name>
    <dbReference type="NCBI Taxonomy" id="1350429"/>
    <lineage>
        <taxon>Bacteria</taxon>
        <taxon>Pseudomonadati</taxon>
        <taxon>Bacteroidota</taxon>
        <taxon>Cytophagia</taxon>
        <taxon>Cytophagales</taxon>
        <taxon>Cyclobacteriaceae</taxon>
        <taxon>Cyclobacterium</taxon>
    </lineage>
</organism>